<dbReference type="InterPro" id="IPR001732">
    <property type="entry name" value="UDP-Glc/GDP-Man_DH_N"/>
</dbReference>
<evidence type="ECO:0000259" key="4">
    <source>
        <dbReference type="Pfam" id="PF00984"/>
    </source>
</evidence>
<name>A0A0G0U0K5_9BACT</name>
<evidence type="ECO:0000259" key="5">
    <source>
        <dbReference type="Pfam" id="PF03721"/>
    </source>
</evidence>
<dbReference type="SUPFAM" id="SSF48179">
    <property type="entry name" value="6-phosphogluconate dehydrogenase C-terminal domain-like"/>
    <property type="match status" value="1"/>
</dbReference>
<feature type="compositionally biased region" description="Basic and acidic residues" evidence="3">
    <location>
        <begin position="292"/>
        <end position="322"/>
    </location>
</feature>
<dbReference type="InterPro" id="IPR028359">
    <property type="entry name" value="UDP_ManNAc/GlcNAc_DH"/>
</dbReference>
<dbReference type="PANTHER" id="PTHR43750">
    <property type="entry name" value="UDP-GLUCOSE 6-DEHYDROGENASE TUAD"/>
    <property type="match status" value="1"/>
</dbReference>
<dbReference type="InterPro" id="IPR013328">
    <property type="entry name" value="6PGD_dom2"/>
</dbReference>
<feature type="domain" description="UDP-glucose/GDP-mannose dehydrogenase N-terminal" evidence="5">
    <location>
        <begin position="11"/>
        <end position="59"/>
    </location>
</feature>
<dbReference type="Pfam" id="PF03721">
    <property type="entry name" value="UDPG_MGDP_dh_N"/>
    <property type="match status" value="2"/>
</dbReference>
<gene>
    <name evidence="6" type="ORF">UU29_C0010G0020</name>
</gene>
<dbReference type="Pfam" id="PF00984">
    <property type="entry name" value="UDPG_MGDP_dh"/>
    <property type="match status" value="1"/>
</dbReference>
<comment type="similarity">
    <text evidence="1 2">Belongs to the UDP-glucose/GDP-mannose dehydrogenase family.</text>
</comment>
<dbReference type="GO" id="GO:0016616">
    <property type="term" value="F:oxidoreductase activity, acting on the CH-OH group of donors, NAD or NADP as acceptor"/>
    <property type="evidence" value="ECO:0007669"/>
    <property type="project" value="InterPro"/>
</dbReference>
<dbReference type="SUPFAM" id="SSF51735">
    <property type="entry name" value="NAD(P)-binding Rossmann-fold domains"/>
    <property type="match status" value="1"/>
</dbReference>
<dbReference type="InterPro" id="IPR008927">
    <property type="entry name" value="6-PGluconate_DH-like_C_sf"/>
</dbReference>
<reference evidence="6 7" key="1">
    <citation type="journal article" date="2015" name="Nature">
        <title>rRNA introns, odd ribosomes, and small enigmatic genomes across a large radiation of phyla.</title>
        <authorList>
            <person name="Brown C.T."/>
            <person name="Hug L.A."/>
            <person name="Thomas B.C."/>
            <person name="Sharon I."/>
            <person name="Castelle C.J."/>
            <person name="Singh A."/>
            <person name="Wilkins M.J."/>
            <person name="Williams K.H."/>
            <person name="Banfield J.F."/>
        </authorList>
    </citation>
    <scope>NUCLEOTIDE SEQUENCE [LARGE SCALE GENOMIC DNA]</scope>
</reference>
<proteinExistence type="inferred from homology"/>
<evidence type="ECO:0000313" key="7">
    <source>
        <dbReference type="Proteomes" id="UP000034601"/>
    </source>
</evidence>
<evidence type="ECO:0000256" key="1">
    <source>
        <dbReference type="ARBA" id="ARBA00006601"/>
    </source>
</evidence>
<dbReference type="PANTHER" id="PTHR43750:SF3">
    <property type="entry name" value="UDP-GLUCOSE 6-DEHYDROGENASE TUAD"/>
    <property type="match status" value="1"/>
</dbReference>
<evidence type="ECO:0000256" key="2">
    <source>
        <dbReference type="PIRNR" id="PIRNR000124"/>
    </source>
</evidence>
<dbReference type="PATRIC" id="fig|1618424.3.peg.843"/>
<dbReference type="Gene3D" id="1.10.1040.10">
    <property type="entry name" value="N-(1-d-carboxylethyl)-l-norvaline Dehydrogenase, domain 2"/>
    <property type="match status" value="1"/>
</dbReference>
<protein>
    <submittedName>
        <fullName evidence="6">NDP-sugar dehydrogenase</fullName>
    </submittedName>
</protein>
<evidence type="ECO:0000313" key="6">
    <source>
        <dbReference type="EMBL" id="KKR82674.1"/>
    </source>
</evidence>
<dbReference type="PIRSF" id="PIRSF000124">
    <property type="entry name" value="UDPglc_GDPman_dh"/>
    <property type="match status" value="1"/>
</dbReference>
<dbReference type="GO" id="GO:0051287">
    <property type="term" value="F:NAD binding"/>
    <property type="evidence" value="ECO:0007669"/>
    <property type="project" value="InterPro"/>
</dbReference>
<feature type="region of interest" description="Disordered" evidence="3">
    <location>
        <begin position="291"/>
        <end position="322"/>
    </location>
</feature>
<dbReference type="Gene3D" id="3.40.50.720">
    <property type="entry name" value="NAD(P)-binding Rossmann-like Domain"/>
    <property type="match status" value="1"/>
</dbReference>
<feature type="domain" description="UDP-glucose/GDP-mannose dehydrogenase N-terminal" evidence="5">
    <location>
        <begin position="62"/>
        <end position="180"/>
    </location>
</feature>
<evidence type="ECO:0000256" key="3">
    <source>
        <dbReference type="SAM" id="MobiDB-lite"/>
    </source>
</evidence>
<sequence length="322" mass="36865">MNRMVKKLKPKICIIGSGFVGQATGKGFSSLGFNVTFLDINPLKVQKLREEGFKAYHPDELKNGTFDFDVSFLSVPTPTENERINLNMMEEASKYLGKRLYALNKYHLVVVKSTVLPGTTENLVVKLIEKYSGKSVGKNFGICMNPEYLRERFADEDFLKSWVIVIGEYDHRSGNLLEEIYEDFDCPKYRVSLQEAEIQKYIHNLFNAVKITFFNEMRQITQNAGLDPELIFPLVAESAEGNWNPFYGLKDQGPFSGNCLPKDTRAFLSWVEDNGLSADLLKQTIKVNEQIAQKHPEKQKNTPQPKRDKTYGRYLADRSIQH</sequence>
<dbReference type="PIRSF" id="PIRSF500136">
    <property type="entry name" value="UDP_ManNAc_DH"/>
    <property type="match status" value="1"/>
</dbReference>
<dbReference type="Proteomes" id="UP000034601">
    <property type="component" value="Unassembled WGS sequence"/>
</dbReference>
<dbReference type="EMBL" id="LCAB01000010">
    <property type="protein sequence ID" value="KKR82674.1"/>
    <property type="molecule type" value="Genomic_DNA"/>
</dbReference>
<dbReference type="AlphaFoldDB" id="A0A0G0U0K5"/>
<dbReference type="GO" id="GO:0016628">
    <property type="term" value="F:oxidoreductase activity, acting on the CH-CH group of donors, NAD or NADP as acceptor"/>
    <property type="evidence" value="ECO:0007669"/>
    <property type="project" value="InterPro"/>
</dbReference>
<dbReference type="InterPro" id="IPR017476">
    <property type="entry name" value="UDP-Glc/GDP-Man"/>
</dbReference>
<dbReference type="InterPro" id="IPR036291">
    <property type="entry name" value="NAD(P)-bd_dom_sf"/>
</dbReference>
<dbReference type="GO" id="GO:0000271">
    <property type="term" value="P:polysaccharide biosynthetic process"/>
    <property type="evidence" value="ECO:0007669"/>
    <property type="project" value="InterPro"/>
</dbReference>
<organism evidence="6 7">
    <name type="scientific">Candidatus Daviesbacteria bacterium GW2011_GWA2_40_9</name>
    <dbReference type="NCBI Taxonomy" id="1618424"/>
    <lineage>
        <taxon>Bacteria</taxon>
        <taxon>Candidatus Daviesiibacteriota</taxon>
    </lineage>
</organism>
<dbReference type="InterPro" id="IPR014026">
    <property type="entry name" value="UDP-Glc/GDP-Man_DH_dimer"/>
</dbReference>
<dbReference type="NCBIfam" id="TIGR03026">
    <property type="entry name" value="NDP-sugDHase"/>
    <property type="match status" value="1"/>
</dbReference>
<comment type="caution">
    <text evidence="6">The sequence shown here is derived from an EMBL/GenBank/DDBJ whole genome shotgun (WGS) entry which is preliminary data.</text>
</comment>
<accession>A0A0G0U0K5</accession>
<feature type="domain" description="UDP-glucose/GDP-mannose dehydrogenase dimerisation" evidence="4">
    <location>
        <begin position="195"/>
        <end position="289"/>
    </location>
</feature>